<dbReference type="InterPro" id="IPR019734">
    <property type="entry name" value="TPR_rpt"/>
</dbReference>
<organism evidence="5 6">
    <name type="scientific">Tritrichomonas musculus</name>
    <dbReference type="NCBI Taxonomy" id="1915356"/>
    <lineage>
        <taxon>Eukaryota</taxon>
        <taxon>Metamonada</taxon>
        <taxon>Parabasalia</taxon>
        <taxon>Tritrichomonadida</taxon>
        <taxon>Tritrichomonadidae</taxon>
        <taxon>Tritrichomonas</taxon>
    </lineage>
</organism>
<dbReference type="InterPro" id="IPR006597">
    <property type="entry name" value="Sel1-like"/>
</dbReference>
<dbReference type="InterPro" id="IPR052748">
    <property type="entry name" value="ISR_Activator"/>
</dbReference>
<gene>
    <name evidence="5" type="ORF">M9Y10_006888</name>
</gene>
<keyword evidence="6" id="KW-1185">Reference proteome</keyword>
<dbReference type="PRINTS" id="PR00109">
    <property type="entry name" value="TYRKINASE"/>
</dbReference>
<dbReference type="InterPro" id="IPR001245">
    <property type="entry name" value="Ser-Thr/Tyr_kinase_cat_dom"/>
</dbReference>
<evidence type="ECO:0000313" key="6">
    <source>
        <dbReference type="Proteomes" id="UP001470230"/>
    </source>
</evidence>
<keyword evidence="1" id="KW-0547">Nucleotide-binding</keyword>
<dbReference type="PANTHER" id="PTHR45011:SF1">
    <property type="entry name" value="DAP3-BINDING CELL DEATH ENHANCER 1"/>
    <property type="match status" value="1"/>
</dbReference>
<dbReference type="Pfam" id="PF00069">
    <property type="entry name" value="Pkinase"/>
    <property type="match status" value="3"/>
</dbReference>
<feature type="domain" description="Protein kinase" evidence="4">
    <location>
        <begin position="341"/>
        <end position="616"/>
    </location>
</feature>
<feature type="binding site" evidence="1">
    <location>
        <position position="370"/>
    </location>
    <ligand>
        <name>ATP</name>
        <dbReference type="ChEBI" id="CHEBI:30616"/>
    </ligand>
</feature>
<dbReference type="InterPro" id="IPR011009">
    <property type="entry name" value="Kinase-like_dom_sf"/>
</dbReference>
<dbReference type="Proteomes" id="UP001470230">
    <property type="component" value="Unassembled WGS sequence"/>
</dbReference>
<evidence type="ECO:0000256" key="2">
    <source>
        <dbReference type="SAM" id="Coils"/>
    </source>
</evidence>
<feature type="compositionally biased region" description="Polar residues" evidence="3">
    <location>
        <begin position="1628"/>
        <end position="1637"/>
    </location>
</feature>
<dbReference type="PROSITE" id="PS00107">
    <property type="entry name" value="PROTEIN_KINASE_ATP"/>
    <property type="match status" value="1"/>
</dbReference>
<feature type="compositionally biased region" description="Polar residues" evidence="3">
    <location>
        <begin position="1659"/>
        <end position="1758"/>
    </location>
</feature>
<dbReference type="InterPro" id="IPR011990">
    <property type="entry name" value="TPR-like_helical_dom_sf"/>
</dbReference>
<dbReference type="InterPro" id="IPR000719">
    <property type="entry name" value="Prot_kinase_dom"/>
</dbReference>
<dbReference type="SMART" id="SM00671">
    <property type="entry name" value="SEL1"/>
    <property type="match status" value="18"/>
</dbReference>
<evidence type="ECO:0000259" key="4">
    <source>
        <dbReference type="PROSITE" id="PS50011"/>
    </source>
</evidence>
<accession>A0ABR2JGM3</accession>
<evidence type="ECO:0000256" key="3">
    <source>
        <dbReference type="SAM" id="MobiDB-lite"/>
    </source>
</evidence>
<feature type="compositionally biased region" description="Low complexity" evidence="3">
    <location>
        <begin position="1601"/>
        <end position="1627"/>
    </location>
</feature>
<dbReference type="EMBL" id="JAPFFF010000012">
    <property type="protein sequence ID" value="KAK8876668.1"/>
    <property type="molecule type" value="Genomic_DNA"/>
</dbReference>
<dbReference type="SUPFAM" id="SSF81901">
    <property type="entry name" value="HCP-like"/>
    <property type="match status" value="3"/>
</dbReference>
<sequence>MLKKSQFLDLNNYRKLAALDKGSYGVVLQIVEKETGKIFAAKIHDMKFINKARISREIQILQSNHPSISKFIGFCPFDFENQCRPVIITQFCSNRSLKQIFELKRSNQALNGWTNTKKLINIFGIASAMSFLHSNQIMHLDLKPSNILEDDHLYPQISDFGLSQTSNENTIFNNSVPNLSVGAPVYAAPELLTGKLSTTAADVYSFSLIVYEILTDEAPYQGLKMYDILNKVVQQGYRPDINKESMPNCYKELISNCWSQDPKARPTFNEIVHLLKDNLEFITDFDIDESEYFSYVEFIDDFFKKSKTKGQFFTYKKVCLFPFLKSKPLSLSIQTIDLTNYQRLDRIGEGSFSVVYEIVKKENGQKFAAKILKKEFFEGFEDDDESVNLRREVTILQKLNHPSIVKYIGYSPLSFDKSASPVIVTELASNCSLEEILNLDRKSLANEFWNDTKKLIIIYGIAASMSYLHSQNILHRNLKPSNILIDELIHPKLADFGLAKNINENDDRNKRKDETPILGTYIYDAPEVFSNLEYSKATDVYSFALVVYEIMTNKKPSFGSTMYQVMTNVLNGYRPDLSQLPECYRKLIENCWSTDPKKRPTFESIVTLLKTDENFISKSIKKDEFFDYVNNIDKLQTNFKSEQVIKVIDFNSIYTSENEANFVDLANYQKKREVSNDDYSTKYEIVDKKAGKIYSAKESNIEINNVTKEESSCLSKEVSILSQLNHPSLLHFIGYSSINLERIQKPTIVTEYASNKSLQDFIDIERNGLFIEGWNETKKLINIYGIASCMSYLHSHEILHRNLKPKSVILDNLYHPKLTDFGFCYQIQIQKCLQNQTIFGTNESPIYTTTELIANNNETKASDVYSFSFIVFELITGEKPFDGYSKSFQILNDVLTNSKRPVIKETVPDCYRELIEACWRPNPNERPTFDQIVNFLRTDSRFLSMNVNRDEYFDFINFKSSNSEIELLMKAAEKNDPVALFNLGLIYQKGDGIQADKQKALQFYERSSSLGNAQAQFNLGLMYSKGDGVSVDKEKAVSLFEKAASQGYSRAQSNLGVMYCKGEGVQQNYQKAVHFFELASSQGDSEAQVNLGLMYDQGEGVQVDKRRAFDLYNKSANQGNLIALFNLGLMYQKGLDGFIQKDTKKAALLFQQAADKGLAQAQFNLGVLYSKGSDDFPMNEEKARQLFEMAANQGYPDAQLNLALLYSNDNKAKMVELLMKAAEKNNAKAQFQLGVLYSKGTVVKKDSKKAVEYYTKAANQNYKQAIFNLGVLYFKGADGVPQDKKRAAELFEQICNDHSKALFNLAIMYMNGDGVPKDTKKSIQYFERAADLGSIDALLNLGLIYNEGSFGVVPDQPKSIQYYKRAADSGNSKAQFKLGLMYQKGIGCQIDKPKAKFYYKLASDQRNDQAQLNLALLLFEGNISEQNEALKYLMESANHGNPEAMFYLARKYQQKNDMEKAIKYFTLSANKRFPNAQCELGKIYLNGEGVEKDIQKAEALLQEAASHNVNEALIYLSEIRKNKGNSSELVYECLNSKIQAVHLKMNDTEPYTNFITALSNIQVILIDRDLSQFIAASSSVNKSLKDFNKEASLILSSTESKSASASLPPLNNRLPNQSSNSPSSPRQTLQYPNSPLLSSQYPISPRQSSPRIPSPYPNSARQNSSYQTSPYPNSARQTSPYPNSPRQNSSYQNSPLQNSPRLSSPYPNSARQNSSYQNSPRLSSPIQNSARQNSPYPYLPLQNSPRQTSPYPNSARQTSPFQNFAQTAENDYIDEISKLQVEIQGLESRLIQMNKQIDSSPRELLDSEASSMSTSSTLLPEPAKIQVLVERADEGNAKAQLHLASCYATGKGVEMSSSKALQYYLMAASQGNMNAQYAAGSYYYYGKGTKENKRKAFELFSKAAKQGHMKAQFALGHFYQYDKDKNQRNYKKAAEWYRKAATQGHEVAIKILQTDFGEKL</sequence>
<feature type="region of interest" description="Disordered" evidence="3">
    <location>
        <begin position="1601"/>
        <end position="1758"/>
    </location>
</feature>
<feature type="domain" description="Protein kinase" evidence="4">
    <location>
        <begin position="668"/>
        <end position="943"/>
    </location>
</feature>
<evidence type="ECO:0000313" key="5">
    <source>
        <dbReference type="EMBL" id="KAK8876668.1"/>
    </source>
</evidence>
<feature type="compositionally biased region" description="Low complexity" evidence="3">
    <location>
        <begin position="1638"/>
        <end position="1651"/>
    </location>
</feature>
<dbReference type="InterPro" id="IPR017441">
    <property type="entry name" value="Protein_kinase_ATP_BS"/>
</dbReference>
<name>A0ABR2JGM3_9EUKA</name>
<dbReference type="Gene3D" id="1.10.510.10">
    <property type="entry name" value="Transferase(Phosphotransferase) domain 1"/>
    <property type="match status" value="3"/>
</dbReference>
<keyword evidence="2" id="KW-0175">Coiled coil</keyword>
<evidence type="ECO:0000256" key="1">
    <source>
        <dbReference type="PROSITE-ProRule" id="PRU10141"/>
    </source>
</evidence>
<feature type="coiled-coil region" evidence="2">
    <location>
        <begin position="1769"/>
        <end position="1796"/>
    </location>
</feature>
<feature type="domain" description="Protein kinase" evidence="4">
    <location>
        <begin position="13"/>
        <end position="282"/>
    </location>
</feature>
<comment type="caution">
    <text evidence="5">The sequence shown here is derived from an EMBL/GenBank/DDBJ whole genome shotgun (WGS) entry which is preliminary data.</text>
</comment>
<dbReference type="Pfam" id="PF08238">
    <property type="entry name" value="Sel1"/>
    <property type="match status" value="17"/>
</dbReference>
<dbReference type="PANTHER" id="PTHR45011">
    <property type="entry name" value="DAP3-BINDING CELL DEATH ENHANCER 1"/>
    <property type="match status" value="1"/>
</dbReference>
<keyword evidence="1" id="KW-0067">ATP-binding</keyword>
<dbReference type="PROSITE" id="PS50011">
    <property type="entry name" value="PROTEIN_KINASE_DOM"/>
    <property type="match status" value="3"/>
</dbReference>
<dbReference type="SMART" id="SM00220">
    <property type="entry name" value="S_TKc"/>
    <property type="match status" value="3"/>
</dbReference>
<reference evidence="5 6" key="1">
    <citation type="submission" date="2024-04" db="EMBL/GenBank/DDBJ databases">
        <title>Tritrichomonas musculus Genome.</title>
        <authorList>
            <person name="Alves-Ferreira E."/>
            <person name="Grigg M."/>
            <person name="Lorenzi H."/>
            <person name="Galac M."/>
        </authorList>
    </citation>
    <scope>NUCLEOTIDE SEQUENCE [LARGE SCALE GENOMIC DNA]</scope>
    <source>
        <strain evidence="5 6">EAF2021</strain>
    </source>
</reference>
<dbReference type="SUPFAM" id="SSF56112">
    <property type="entry name" value="Protein kinase-like (PK-like)"/>
    <property type="match status" value="3"/>
</dbReference>
<protein>
    <recommendedName>
        <fullName evidence="4">Protein kinase domain-containing protein</fullName>
    </recommendedName>
</protein>
<proteinExistence type="predicted"/>
<dbReference type="SMART" id="SM00028">
    <property type="entry name" value="TPR"/>
    <property type="match status" value="6"/>
</dbReference>
<dbReference type="Gene3D" id="1.25.40.10">
    <property type="entry name" value="Tetratricopeptide repeat domain"/>
    <property type="match status" value="4"/>
</dbReference>